<evidence type="ECO:0000313" key="1">
    <source>
        <dbReference type="EMBL" id="GBN54025.1"/>
    </source>
</evidence>
<dbReference type="OrthoDB" id="8195485at2759"/>
<dbReference type="Proteomes" id="UP000499080">
    <property type="component" value="Unassembled WGS sequence"/>
</dbReference>
<evidence type="ECO:0000313" key="2">
    <source>
        <dbReference type="Proteomes" id="UP000499080"/>
    </source>
</evidence>
<reference evidence="1 2" key="1">
    <citation type="journal article" date="2019" name="Sci. Rep.">
        <title>Orb-weaving spider Araneus ventricosus genome elucidates the spidroin gene catalogue.</title>
        <authorList>
            <person name="Kono N."/>
            <person name="Nakamura H."/>
            <person name="Ohtoshi R."/>
            <person name="Moran D.A.P."/>
            <person name="Shinohara A."/>
            <person name="Yoshida Y."/>
            <person name="Fujiwara M."/>
            <person name="Mori M."/>
            <person name="Tomita M."/>
            <person name="Arakawa K."/>
        </authorList>
    </citation>
    <scope>NUCLEOTIDE SEQUENCE [LARGE SCALE GENOMIC DNA]</scope>
</reference>
<proteinExistence type="predicted"/>
<dbReference type="AlphaFoldDB" id="A0A4Y2PQ53"/>
<dbReference type="EMBL" id="BGPR01012001">
    <property type="protein sequence ID" value="GBN54025.1"/>
    <property type="molecule type" value="Genomic_DNA"/>
</dbReference>
<organism evidence="1 2">
    <name type="scientific">Araneus ventricosus</name>
    <name type="common">Orbweaver spider</name>
    <name type="synonym">Epeira ventricosa</name>
    <dbReference type="NCBI Taxonomy" id="182803"/>
    <lineage>
        <taxon>Eukaryota</taxon>
        <taxon>Metazoa</taxon>
        <taxon>Ecdysozoa</taxon>
        <taxon>Arthropoda</taxon>
        <taxon>Chelicerata</taxon>
        <taxon>Arachnida</taxon>
        <taxon>Araneae</taxon>
        <taxon>Araneomorphae</taxon>
        <taxon>Entelegynae</taxon>
        <taxon>Araneoidea</taxon>
        <taxon>Araneidae</taxon>
        <taxon>Araneus</taxon>
    </lineage>
</organism>
<accession>A0A4Y2PQ53</accession>
<protein>
    <submittedName>
        <fullName evidence="1">Uncharacterized protein</fullName>
    </submittedName>
</protein>
<keyword evidence="2" id="KW-1185">Reference proteome</keyword>
<comment type="caution">
    <text evidence="1">The sequence shown here is derived from an EMBL/GenBank/DDBJ whole genome shotgun (WGS) entry which is preliminary data.</text>
</comment>
<sequence>MVGKRKRSLEMGLDAHSISSLRKQRSIQHQSPSFNAFPVLAKKSCENPMAVILDNESEEGDAPAPIDMVDEQLECEDIEL</sequence>
<name>A0A4Y2PQ53_ARAVE</name>
<gene>
    <name evidence="1" type="ORF">AVEN_108658_1</name>
</gene>